<evidence type="ECO:0000313" key="2">
    <source>
        <dbReference type="WBParaSite" id="PSAMB.scaffold551size62451.g7007.t1"/>
    </source>
</evidence>
<dbReference type="AlphaFoldDB" id="A0A914X0J9"/>
<dbReference type="Proteomes" id="UP000887566">
    <property type="component" value="Unplaced"/>
</dbReference>
<sequence length="119" mass="12985">MQLTALRSLLRIRRVLSFTYVFARRAKSAVVCHPPAISGCCATTPPRSSVGGPPLTNDNIGLRRFLVRSREAPFETIHCDTGGRTFAPTSLRSKTPAGFVRAKTRGTDLLSKAVVVHHQ</sequence>
<dbReference type="WBParaSite" id="PSAMB.scaffold551size62451.g7007.t1">
    <property type="protein sequence ID" value="PSAMB.scaffold551size62451.g7007.t1"/>
    <property type="gene ID" value="PSAMB.scaffold551size62451.g7007"/>
</dbReference>
<reference evidence="2" key="1">
    <citation type="submission" date="2022-11" db="UniProtKB">
        <authorList>
            <consortium name="WormBaseParasite"/>
        </authorList>
    </citation>
    <scope>IDENTIFICATION</scope>
</reference>
<organism evidence="1 2">
    <name type="scientific">Plectus sambesii</name>
    <dbReference type="NCBI Taxonomy" id="2011161"/>
    <lineage>
        <taxon>Eukaryota</taxon>
        <taxon>Metazoa</taxon>
        <taxon>Ecdysozoa</taxon>
        <taxon>Nematoda</taxon>
        <taxon>Chromadorea</taxon>
        <taxon>Plectida</taxon>
        <taxon>Plectina</taxon>
        <taxon>Plectoidea</taxon>
        <taxon>Plectidae</taxon>
        <taxon>Plectus</taxon>
    </lineage>
</organism>
<protein>
    <submittedName>
        <fullName evidence="2">Secreted protein</fullName>
    </submittedName>
</protein>
<evidence type="ECO:0000313" key="1">
    <source>
        <dbReference type="Proteomes" id="UP000887566"/>
    </source>
</evidence>
<proteinExistence type="predicted"/>
<name>A0A914X0J9_9BILA</name>
<keyword evidence="1" id="KW-1185">Reference proteome</keyword>
<accession>A0A914X0J9</accession>